<keyword evidence="3" id="KW-0442">Lipid degradation</keyword>
<accession>A0A7J6FVN8</accession>
<dbReference type="Gene3D" id="3.40.50.1110">
    <property type="entry name" value="SGNH hydrolase"/>
    <property type="match status" value="1"/>
</dbReference>
<comment type="caution">
    <text evidence="5">The sequence shown here is derived from an EMBL/GenBank/DDBJ whole genome shotgun (WGS) entry which is preliminary data.</text>
</comment>
<evidence type="ECO:0000256" key="1">
    <source>
        <dbReference type="ARBA" id="ARBA00008668"/>
    </source>
</evidence>
<keyword evidence="4" id="KW-0732">Signal</keyword>
<protein>
    <recommendedName>
        <fullName evidence="7">GDSL esterase/lipase</fullName>
    </recommendedName>
</protein>
<dbReference type="Proteomes" id="UP000525078">
    <property type="component" value="Unassembled WGS sequence"/>
</dbReference>
<dbReference type="InterPro" id="IPR001087">
    <property type="entry name" value="GDSL"/>
</dbReference>
<comment type="similarity">
    <text evidence="1">Belongs to the 'GDSL' lipolytic enzyme family.</text>
</comment>
<evidence type="ECO:0008006" key="7">
    <source>
        <dbReference type="Google" id="ProtNLM"/>
    </source>
</evidence>
<dbReference type="InterPro" id="IPR051058">
    <property type="entry name" value="GDSL_Est/Lipase"/>
</dbReference>
<dbReference type="PANTHER" id="PTHR45648">
    <property type="entry name" value="GDSL LIPASE/ACYLHYDROLASE FAMILY PROTEIN (AFU_ORTHOLOGUE AFUA_4G14700)"/>
    <property type="match status" value="1"/>
</dbReference>
<dbReference type="CDD" id="cd01837">
    <property type="entry name" value="SGNH_plant_lipase_like"/>
    <property type="match status" value="1"/>
</dbReference>
<dbReference type="EMBL" id="JAATIP010000098">
    <property type="protein sequence ID" value="KAF4373810.1"/>
    <property type="molecule type" value="Genomic_DNA"/>
</dbReference>
<evidence type="ECO:0000256" key="2">
    <source>
        <dbReference type="ARBA" id="ARBA00022801"/>
    </source>
</evidence>
<evidence type="ECO:0000313" key="6">
    <source>
        <dbReference type="Proteomes" id="UP000525078"/>
    </source>
</evidence>
<evidence type="ECO:0000256" key="4">
    <source>
        <dbReference type="SAM" id="SignalP"/>
    </source>
</evidence>
<dbReference type="Pfam" id="PF00657">
    <property type="entry name" value="Lipase_GDSL"/>
    <property type="match status" value="1"/>
</dbReference>
<feature type="chain" id="PRO_5029566098" description="GDSL esterase/lipase" evidence="4">
    <location>
        <begin position="22"/>
        <end position="395"/>
    </location>
</feature>
<evidence type="ECO:0000256" key="3">
    <source>
        <dbReference type="ARBA" id="ARBA00022963"/>
    </source>
</evidence>
<dbReference type="InterPro" id="IPR035669">
    <property type="entry name" value="SGNH_plant_lipase-like"/>
</dbReference>
<dbReference type="InterPro" id="IPR036514">
    <property type="entry name" value="SGNH_hydro_sf"/>
</dbReference>
<dbReference type="GO" id="GO:0016788">
    <property type="term" value="F:hydrolase activity, acting on ester bonds"/>
    <property type="evidence" value="ECO:0007669"/>
    <property type="project" value="InterPro"/>
</dbReference>
<evidence type="ECO:0000313" key="5">
    <source>
        <dbReference type="EMBL" id="KAF4373810.1"/>
    </source>
</evidence>
<proteinExistence type="inferred from homology"/>
<keyword evidence="2" id="KW-0378">Hydrolase</keyword>
<organism evidence="5 6">
    <name type="scientific">Cannabis sativa</name>
    <name type="common">Hemp</name>
    <name type="synonym">Marijuana</name>
    <dbReference type="NCBI Taxonomy" id="3483"/>
    <lineage>
        <taxon>Eukaryota</taxon>
        <taxon>Viridiplantae</taxon>
        <taxon>Streptophyta</taxon>
        <taxon>Embryophyta</taxon>
        <taxon>Tracheophyta</taxon>
        <taxon>Spermatophyta</taxon>
        <taxon>Magnoliopsida</taxon>
        <taxon>eudicotyledons</taxon>
        <taxon>Gunneridae</taxon>
        <taxon>Pentapetalae</taxon>
        <taxon>rosids</taxon>
        <taxon>fabids</taxon>
        <taxon>Rosales</taxon>
        <taxon>Cannabaceae</taxon>
        <taxon>Cannabis</taxon>
    </lineage>
</organism>
<feature type="signal peptide" evidence="4">
    <location>
        <begin position="1"/>
        <end position="21"/>
    </location>
</feature>
<dbReference type="GO" id="GO:0016042">
    <property type="term" value="P:lipid catabolic process"/>
    <property type="evidence" value="ECO:0007669"/>
    <property type="project" value="UniProtKB-KW"/>
</dbReference>
<keyword evidence="3" id="KW-0443">Lipid metabolism</keyword>
<dbReference type="AlphaFoldDB" id="A0A7J6FVN8"/>
<dbReference type="SUPFAM" id="SSF52266">
    <property type="entry name" value="SGNH hydrolase"/>
    <property type="match status" value="1"/>
</dbReference>
<gene>
    <name evidence="5" type="ORF">F8388_007716</name>
</gene>
<name>A0A7J6FVN8_CANSA</name>
<dbReference type="PANTHER" id="PTHR45648:SF180">
    <property type="entry name" value="OS04G0561800 PROTEIN"/>
    <property type="match status" value="1"/>
</dbReference>
<sequence length="395" mass="43086">MGRWRWKYITLLLLVSSSVWMNMVGKLSGVTITGPSGPAVGAAAPAVPAIYVFGDSTADVGTNNYVRRCGAKANFPHFGIDYPGSKPTGRFSNGYNSVDFLAQYLGFKESPPPYMYFVTYDKRNFARNVLNGTNFASGGSGLLDITGKGPYKKVVPFSEQVRQFGTIRKAYKKILGGVAAQKRLSYSLFLISVGSNDLFEHFILNFTRQSDPKLQQAFINSLLTSYENHLRTLLKLGAKRLGVVSLGPIGCCPILRAKNKIGNGQCFEAVNQYARAFNLGIEALLHKLSSDKSLHMKYTITKSFDMTLTLINNPISSSSGFKNTKSACCGGGGDLNAENACSPKSVVCEDRNSFLFWDQFHPTEAAYKLAAMALYGGGKQHVHPINIGQLAALKF</sequence>
<reference evidence="5 6" key="1">
    <citation type="journal article" date="2020" name="bioRxiv">
        <title>Sequence and annotation of 42 cannabis genomes reveals extensive copy number variation in cannabinoid synthesis and pathogen resistance genes.</title>
        <authorList>
            <person name="Mckernan K.J."/>
            <person name="Helbert Y."/>
            <person name="Kane L.T."/>
            <person name="Ebling H."/>
            <person name="Zhang L."/>
            <person name="Liu B."/>
            <person name="Eaton Z."/>
            <person name="Mclaughlin S."/>
            <person name="Kingan S."/>
            <person name="Baybayan P."/>
            <person name="Concepcion G."/>
            <person name="Jordan M."/>
            <person name="Riva A."/>
            <person name="Barbazuk W."/>
            <person name="Harkins T."/>
        </authorList>
    </citation>
    <scope>NUCLEOTIDE SEQUENCE [LARGE SCALE GENOMIC DNA]</scope>
    <source>
        <strain evidence="6">cv. Jamaican Lion 4</strain>
        <tissue evidence="5">Leaf</tissue>
    </source>
</reference>